<proteinExistence type="predicted"/>
<dbReference type="PANTHER" id="PTHR30050">
    <property type="entry name" value="CHROMOSOMAL REPLICATION INITIATOR PROTEIN DNAA"/>
    <property type="match status" value="1"/>
</dbReference>
<dbReference type="AlphaFoldDB" id="A0A545UBI3"/>
<name>A0A545UBI3_9GAMM</name>
<dbReference type="GO" id="GO:0032297">
    <property type="term" value="P:negative regulation of DNA-templated DNA replication initiation"/>
    <property type="evidence" value="ECO:0007669"/>
    <property type="project" value="InterPro"/>
</dbReference>
<keyword evidence="4" id="KW-1185">Reference proteome</keyword>
<protein>
    <submittedName>
        <fullName evidence="3">DnaA regulatory inactivator Hda</fullName>
    </submittedName>
</protein>
<dbReference type="PANTHER" id="PTHR30050:SF5">
    <property type="entry name" value="DNAA REGULATORY INACTIVATOR HDA"/>
    <property type="match status" value="1"/>
</dbReference>
<dbReference type="InterPro" id="IPR055199">
    <property type="entry name" value="Hda_lid"/>
</dbReference>
<dbReference type="InterPro" id="IPR013317">
    <property type="entry name" value="DnaA_dom"/>
</dbReference>
<sequence>MSLNDDATFDNFYTRPNTGNAQVVKTLRGQAQGEGGETYVYLWGGAGVGLTHLLQAACHACHFRGLTAQYLPLREMVGFTPQALLEGLESVDLLCLDGLQAVAGQAQWERALFHLFNRLHDQRNCLLAAAHCSLAELPVELADLASRLRSGVAFQVTGMSDDDKQAALQARAAARGLDLSDEVAQYILHRAPRDTNELFYCLNRLDDASLAEQRRLTIPFVKRVLNL</sequence>
<feature type="domain" description="Hda lid" evidence="2">
    <location>
        <begin position="161"/>
        <end position="225"/>
    </location>
</feature>
<comment type="caution">
    <text evidence="3">The sequence shown here is derived from an EMBL/GenBank/DDBJ whole genome shotgun (WGS) entry which is preliminary data.</text>
</comment>
<dbReference type="OrthoDB" id="9784878at2"/>
<evidence type="ECO:0000259" key="2">
    <source>
        <dbReference type="Pfam" id="PF22688"/>
    </source>
</evidence>
<evidence type="ECO:0000313" key="4">
    <source>
        <dbReference type="Proteomes" id="UP000319732"/>
    </source>
</evidence>
<dbReference type="GO" id="GO:0006270">
    <property type="term" value="P:DNA replication initiation"/>
    <property type="evidence" value="ECO:0007669"/>
    <property type="project" value="TreeGrafter"/>
</dbReference>
<evidence type="ECO:0000259" key="1">
    <source>
        <dbReference type="Pfam" id="PF00308"/>
    </source>
</evidence>
<dbReference type="InterPro" id="IPR017788">
    <property type="entry name" value="Hda"/>
</dbReference>
<feature type="domain" description="Chromosomal replication initiator protein DnaA ATPAse" evidence="1">
    <location>
        <begin position="3"/>
        <end position="151"/>
    </location>
</feature>
<dbReference type="Gene3D" id="3.40.50.300">
    <property type="entry name" value="P-loop containing nucleotide triphosphate hydrolases"/>
    <property type="match status" value="1"/>
</dbReference>
<dbReference type="Pfam" id="PF22688">
    <property type="entry name" value="Hda_lid"/>
    <property type="match status" value="1"/>
</dbReference>
<accession>A0A545UBI3</accession>
<dbReference type="EMBL" id="VHSG01000001">
    <property type="protein sequence ID" value="TQV86822.1"/>
    <property type="molecule type" value="Genomic_DNA"/>
</dbReference>
<dbReference type="Proteomes" id="UP000319732">
    <property type="component" value="Unassembled WGS sequence"/>
</dbReference>
<dbReference type="Pfam" id="PF00308">
    <property type="entry name" value="Bac_DnaA"/>
    <property type="match status" value="1"/>
</dbReference>
<dbReference type="Gene3D" id="1.10.8.60">
    <property type="match status" value="1"/>
</dbReference>
<dbReference type="InterPro" id="IPR027417">
    <property type="entry name" value="P-loop_NTPase"/>
</dbReference>
<organism evidence="3 4">
    <name type="scientific">Exilibacterium tricleocarpae</name>
    <dbReference type="NCBI Taxonomy" id="2591008"/>
    <lineage>
        <taxon>Bacteria</taxon>
        <taxon>Pseudomonadati</taxon>
        <taxon>Pseudomonadota</taxon>
        <taxon>Gammaproteobacteria</taxon>
        <taxon>Cellvibrionales</taxon>
        <taxon>Cellvibrionaceae</taxon>
        <taxon>Exilibacterium</taxon>
    </lineage>
</organism>
<dbReference type="NCBIfam" id="TIGR03420">
    <property type="entry name" value="DnaA_homol_Hda"/>
    <property type="match status" value="1"/>
</dbReference>
<gene>
    <name evidence="3" type="primary">hda</name>
    <name evidence="3" type="ORF">FKG94_00205</name>
</gene>
<dbReference type="SUPFAM" id="SSF52540">
    <property type="entry name" value="P-loop containing nucleoside triphosphate hydrolases"/>
    <property type="match status" value="1"/>
</dbReference>
<reference evidence="3 4" key="1">
    <citation type="submission" date="2019-06" db="EMBL/GenBank/DDBJ databases">
        <title>Whole genome sequence for Cellvibrionaceae sp. R142.</title>
        <authorList>
            <person name="Wang G."/>
        </authorList>
    </citation>
    <scope>NUCLEOTIDE SEQUENCE [LARGE SCALE GENOMIC DNA]</scope>
    <source>
        <strain evidence="3 4">R142</strain>
    </source>
</reference>
<evidence type="ECO:0000313" key="3">
    <source>
        <dbReference type="EMBL" id="TQV86822.1"/>
    </source>
</evidence>